<evidence type="ECO:0008006" key="5">
    <source>
        <dbReference type="Google" id="ProtNLM"/>
    </source>
</evidence>
<keyword evidence="4" id="KW-1185">Reference proteome</keyword>
<keyword evidence="2" id="KW-0472">Membrane</keyword>
<dbReference type="EMBL" id="NBII01000008">
    <property type="protein sequence ID" value="PAV16593.1"/>
    <property type="molecule type" value="Genomic_DNA"/>
</dbReference>
<feature type="compositionally biased region" description="Polar residues" evidence="1">
    <location>
        <begin position="349"/>
        <end position="371"/>
    </location>
</feature>
<dbReference type="Proteomes" id="UP000217199">
    <property type="component" value="Unassembled WGS sequence"/>
</dbReference>
<keyword evidence="2" id="KW-0812">Transmembrane</keyword>
<feature type="transmembrane region" description="Helical" evidence="2">
    <location>
        <begin position="49"/>
        <end position="70"/>
    </location>
</feature>
<feature type="compositionally biased region" description="Acidic residues" evidence="1">
    <location>
        <begin position="230"/>
        <end position="240"/>
    </location>
</feature>
<feature type="transmembrane region" description="Helical" evidence="2">
    <location>
        <begin position="82"/>
        <end position="107"/>
    </location>
</feature>
<protein>
    <recommendedName>
        <fullName evidence="5">MARVEL domain-containing protein</fullName>
    </recommendedName>
</protein>
<proteinExistence type="predicted"/>
<dbReference type="OrthoDB" id="2218151at2759"/>
<dbReference type="InParanoid" id="A0A286UAI0"/>
<dbReference type="AlphaFoldDB" id="A0A286UAI0"/>
<evidence type="ECO:0000313" key="4">
    <source>
        <dbReference type="Proteomes" id="UP000217199"/>
    </source>
</evidence>
<feature type="region of interest" description="Disordered" evidence="1">
    <location>
        <begin position="208"/>
        <end position="266"/>
    </location>
</feature>
<feature type="transmembrane region" description="Helical" evidence="2">
    <location>
        <begin position="186"/>
        <end position="206"/>
    </location>
</feature>
<gene>
    <name evidence="3" type="ORF">PNOK_0821300</name>
</gene>
<dbReference type="STRING" id="2282107.A0A286UAI0"/>
<evidence type="ECO:0000313" key="3">
    <source>
        <dbReference type="EMBL" id="PAV16593.1"/>
    </source>
</evidence>
<keyword evidence="2" id="KW-1133">Transmembrane helix</keyword>
<feature type="transmembrane region" description="Helical" evidence="2">
    <location>
        <begin position="128"/>
        <end position="150"/>
    </location>
</feature>
<comment type="caution">
    <text evidence="3">The sequence shown here is derived from an EMBL/GenBank/DDBJ whole genome shotgun (WGS) entry which is preliminary data.</text>
</comment>
<feature type="region of interest" description="Disordered" evidence="1">
    <location>
        <begin position="341"/>
        <end position="371"/>
    </location>
</feature>
<evidence type="ECO:0000256" key="1">
    <source>
        <dbReference type="SAM" id="MobiDB-lite"/>
    </source>
</evidence>
<accession>A0A286UAI0</accession>
<reference evidence="3 4" key="1">
    <citation type="journal article" date="2017" name="Mol. Ecol.">
        <title>Comparative and population genomic landscape of Phellinus noxius: A hypervariable fungus causing root rot in trees.</title>
        <authorList>
            <person name="Chung C.L."/>
            <person name="Lee T.J."/>
            <person name="Akiba M."/>
            <person name="Lee H.H."/>
            <person name="Kuo T.H."/>
            <person name="Liu D."/>
            <person name="Ke H.M."/>
            <person name="Yokoi T."/>
            <person name="Roa M.B."/>
            <person name="Lu M.J."/>
            <person name="Chang Y.Y."/>
            <person name="Ann P.J."/>
            <person name="Tsai J.N."/>
            <person name="Chen C.Y."/>
            <person name="Tzean S.S."/>
            <person name="Ota Y."/>
            <person name="Hattori T."/>
            <person name="Sahashi N."/>
            <person name="Liou R.F."/>
            <person name="Kikuchi T."/>
            <person name="Tsai I.J."/>
        </authorList>
    </citation>
    <scope>NUCLEOTIDE SEQUENCE [LARGE SCALE GENOMIC DNA]</scope>
    <source>
        <strain evidence="3 4">FFPRI411160</strain>
    </source>
</reference>
<organism evidence="3 4">
    <name type="scientific">Pyrrhoderma noxium</name>
    <dbReference type="NCBI Taxonomy" id="2282107"/>
    <lineage>
        <taxon>Eukaryota</taxon>
        <taxon>Fungi</taxon>
        <taxon>Dikarya</taxon>
        <taxon>Basidiomycota</taxon>
        <taxon>Agaricomycotina</taxon>
        <taxon>Agaricomycetes</taxon>
        <taxon>Hymenochaetales</taxon>
        <taxon>Hymenochaetaceae</taxon>
        <taxon>Pyrrhoderma</taxon>
    </lineage>
</organism>
<name>A0A286UAI0_9AGAM</name>
<evidence type="ECO:0000256" key="2">
    <source>
        <dbReference type="SAM" id="Phobius"/>
    </source>
</evidence>
<sequence length="371" mass="39223">MAIIDYLQSGFEKVFRPKAGHSGRVGKGIGNTVGAAEFEDDMIVSKPAIIFYTGQAFCNFIAMSCFAGVASFQAKWGVGPSFLSGFAIFVSVSGIVLSLFMLLVPVVDAKYGKLTRLARALTELRVAFILSGAGTAFSLLIAFVVTISAWTQKGCKNKDDDPNADKGDDFKNGLSNWCTTKKAGAIFFWFAFGFWVGTLTLAIMSWRSGKSRGPRDPPFRPPMSSTTGDVDYDELEDEESTYEHVPPIRDNANSGSSPFSDNAAENRTSQSYVLPPVGGVGGFSAPASSGFPAARPSMDAYGAFSDPAPTGYGGVPAGGVSRTMQYADPYAAVRASIAGAPSALPPTGYSGSTSPVRTNGPPSYTEYTGYR</sequence>
<feature type="compositionally biased region" description="Polar residues" evidence="1">
    <location>
        <begin position="251"/>
        <end position="266"/>
    </location>
</feature>